<dbReference type="InterPro" id="IPR033139">
    <property type="entry name" value="Caspase_cys_AS"/>
</dbReference>
<dbReference type="Pfam" id="PF00656">
    <property type="entry name" value="Peptidase_C14"/>
    <property type="match status" value="4"/>
</dbReference>
<feature type="compositionally biased region" description="Basic and acidic residues" evidence="3">
    <location>
        <begin position="870"/>
        <end position="889"/>
    </location>
</feature>
<feature type="domain" description="Caspase family p20" evidence="5">
    <location>
        <begin position="333"/>
        <end position="459"/>
    </location>
</feature>
<feature type="domain" description="Caspase family p20" evidence="5">
    <location>
        <begin position="632"/>
        <end position="758"/>
    </location>
</feature>
<dbReference type="Proteomes" id="UP000683360">
    <property type="component" value="Unassembled WGS sequence"/>
</dbReference>
<accession>A0A8S3RS31</accession>
<feature type="domain" description="Caspase family p10" evidence="4">
    <location>
        <begin position="1055"/>
        <end position="1146"/>
    </location>
</feature>
<sequence length="1148" mass="129676">MNEMASQDTLDAKPDLIEETSTKLPVTKGTEPKTNEGTIYQSQLDQERYPIKSGIAVVINNTEFDARLGLSDRSGSDVDASSLFQRFMELGFESDLMNDASRDDLVEKLQEIINDKENLKKTDCLIVALLTHGNEDSVYMTDRSIKMKSIMNCFNAENCPELILKPKIFIFQCSRKPDSRQGEHITVQDTLKNKVTVPDAVDTVRIPNESDFLEVFSTSIGDRSFHNTESSSPFLRHLIEELHNIQEDDDIYKVLTKIRSKNPPSNDCNSEVIVVHSLVLQHDTSKEMADVLDAQRGKPEDTSTSTIIHGPESNSGQGFVSKAHLDQEKYLISSGIAVVINNTEFHNNLKLGDRTGSDVDAASLFQRFQELGFDSDLLNDATKVDMEDKFNEIKNDKKSLENAGCLIVALLTHGNEDSVFMTDESVKIKNVMDYFNAENCPELIMKPKIFIVQACRGTGLGSGVNRTVVRRDPNQADAAAEYHEYDKTHGEVIRIPNEADFLAVYSTSPGYGSFRNTEQGSPFVRYLSEELLKMKKEDDFYKVLTRVNKDVGLGYKPNYAHSDIITQMPCFISHLTKDLYLKQKAAEDMENKNMTDGVPYKKETVITSELNCNTGQGKISKAHLNQERYQISCGIAVVINNVEFEPNLNLGDRFGSEKDALTLFQSFKQLGFKSERLNNVTENEMTEKFNKIKEDKKSLAETDCLVIVLMTHGTEESVFMTDVSIKTKNIMNYFNAENCPELQLKPKIFILQACRGTGLGGGVEMEVAYGELVRIPNEADFLAVYSSSSGYKSFRNTDTGSPFVDHLSRELLGMTHDDNFYNVLTRVNKNVGIGYKPSLGMSGIVTQMPCFSSHLTKELFFNMKEMANRGKKDAHDEDPSSFVTEKERNTGQGSINQRHLDQKRYSIKSGIAIVINNTEFDARLKLADRKTSDADAASLYQRFLELGFESDILTDVTKDDLEEKFREITKDEKQLKETGCLIVAVLSHGDEDSVYMTDKPVKFKAVMDYFNAQNCPELILQPKIFIFQCSRRSASRQGEDLTFTQMKMNIPCGLETVRIPNEADFLAVYSTSLGDRSFDSTEDPSPFVHQLWTELQKMKKEDDIYTVLTKVNNKVMRFEPANIDSKFIRQMPYFVSHLTKDLFLKQIN</sequence>
<keyword evidence="7" id="KW-1185">Reference proteome</keyword>
<reference evidence="6" key="1">
    <citation type="submission" date="2021-03" db="EMBL/GenBank/DDBJ databases">
        <authorList>
            <person name="Bekaert M."/>
        </authorList>
    </citation>
    <scope>NUCLEOTIDE SEQUENCE</scope>
</reference>
<dbReference type="OrthoDB" id="6114029at2759"/>
<protein>
    <recommendedName>
        <fullName evidence="8">Caspase-3</fullName>
    </recommendedName>
</protein>
<dbReference type="InterPro" id="IPR002398">
    <property type="entry name" value="Pept_C14"/>
</dbReference>
<dbReference type="PANTHER" id="PTHR10454:SF210">
    <property type="entry name" value="CASPASE-2"/>
    <property type="match status" value="1"/>
</dbReference>
<dbReference type="Gene3D" id="3.40.50.1460">
    <property type="match status" value="4"/>
</dbReference>
<dbReference type="InterPro" id="IPR002138">
    <property type="entry name" value="Pept_C14_p10"/>
</dbReference>
<feature type="region of interest" description="Disordered" evidence="3">
    <location>
        <begin position="294"/>
        <end position="313"/>
    </location>
</feature>
<name>A0A8S3RS31_MYTED</name>
<feature type="region of interest" description="Disordered" evidence="3">
    <location>
        <begin position="870"/>
        <end position="898"/>
    </location>
</feature>
<dbReference type="InterPro" id="IPR029030">
    <property type="entry name" value="Caspase-like_dom_sf"/>
</dbReference>
<dbReference type="PROSITE" id="PS01122">
    <property type="entry name" value="CASPASE_CYS"/>
    <property type="match status" value="2"/>
</dbReference>
<dbReference type="InterPro" id="IPR001309">
    <property type="entry name" value="Pept_C14_p20"/>
</dbReference>
<feature type="domain" description="Caspase family p10" evidence="4">
    <location>
        <begin position="202"/>
        <end position="261"/>
    </location>
</feature>
<comment type="similarity">
    <text evidence="1 2">Belongs to the peptidase C14A family.</text>
</comment>
<dbReference type="GO" id="GO:0004197">
    <property type="term" value="F:cysteine-type endopeptidase activity"/>
    <property type="evidence" value="ECO:0007669"/>
    <property type="project" value="InterPro"/>
</dbReference>
<dbReference type="PANTHER" id="PTHR10454">
    <property type="entry name" value="CASPASE"/>
    <property type="match status" value="1"/>
</dbReference>
<evidence type="ECO:0000313" key="7">
    <source>
        <dbReference type="Proteomes" id="UP000683360"/>
    </source>
</evidence>
<dbReference type="SUPFAM" id="SSF52129">
    <property type="entry name" value="Caspase-like"/>
    <property type="match status" value="4"/>
</dbReference>
<feature type="domain" description="Caspase family p20" evidence="5">
    <location>
        <begin position="908"/>
        <end position="1034"/>
    </location>
</feature>
<comment type="caution">
    <text evidence="6">The sequence shown here is derived from an EMBL/GenBank/DDBJ whole genome shotgun (WGS) entry which is preliminary data.</text>
</comment>
<evidence type="ECO:0000256" key="3">
    <source>
        <dbReference type="SAM" id="MobiDB-lite"/>
    </source>
</evidence>
<organism evidence="6 7">
    <name type="scientific">Mytilus edulis</name>
    <name type="common">Blue mussel</name>
    <dbReference type="NCBI Taxonomy" id="6550"/>
    <lineage>
        <taxon>Eukaryota</taxon>
        <taxon>Metazoa</taxon>
        <taxon>Spiralia</taxon>
        <taxon>Lophotrochozoa</taxon>
        <taxon>Mollusca</taxon>
        <taxon>Bivalvia</taxon>
        <taxon>Autobranchia</taxon>
        <taxon>Pteriomorphia</taxon>
        <taxon>Mytilida</taxon>
        <taxon>Mytiloidea</taxon>
        <taxon>Mytilidae</taxon>
        <taxon>Mytilinae</taxon>
        <taxon>Mytilus</taxon>
    </lineage>
</organism>
<dbReference type="AlphaFoldDB" id="A0A8S3RS31"/>
<dbReference type="GO" id="GO:0006508">
    <property type="term" value="P:proteolysis"/>
    <property type="evidence" value="ECO:0007669"/>
    <property type="project" value="InterPro"/>
</dbReference>
<gene>
    <name evidence="6" type="ORF">MEDL_25974</name>
</gene>
<evidence type="ECO:0000259" key="4">
    <source>
        <dbReference type="PROSITE" id="PS50207"/>
    </source>
</evidence>
<dbReference type="PROSITE" id="PS50208">
    <property type="entry name" value="CASPASE_P20"/>
    <property type="match status" value="4"/>
</dbReference>
<feature type="domain" description="Caspase family p10" evidence="4">
    <location>
        <begin position="771"/>
        <end position="863"/>
    </location>
</feature>
<dbReference type="SMART" id="SM00115">
    <property type="entry name" value="CASc"/>
    <property type="match status" value="4"/>
</dbReference>
<feature type="domain" description="Caspase family p10" evidence="4">
    <location>
        <begin position="491"/>
        <end position="583"/>
    </location>
</feature>
<feature type="domain" description="Caspase family p20" evidence="5">
    <location>
        <begin position="52"/>
        <end position="178"/>
    </location>
</feature>
<proteinExistence type="inferred from homology"/>
<evidence type="ECO:0000259" key="5">
    <source>
        <dbReference type="PROSITE" id="PS50208"/>
    </source>
</evidence>
<evidence type="ECO:0000256" key="1">
    <source>
        <dbReference type="ARBA" id="ARBA00010134"/>
    </source>
</evidence>
<dbReference type="PROSITE" id="PS50207">
    <property type="entry name" value="CASPASE_P10"/>
    <property type="match status" value="4"/>
</dbReference>
<dbReference type="CDD" id="cd00032">
    <property type="entry name" value="CASc"/>
    <property type="match status" value="1"/>
</dbReference>
<dbReference type="InterPro" id="IPR015917">
    <property type="entry name" value="Pept_C14A"/>
</dbReference>
<evidence type="ECO:0000256" key="2">
    <source>
        <dbReference type="RuleBase" id="RU003971"/>
    </source>
</evidence>
<feature type="region of interest" description="Disordered" evidence="3">
    <location>
        <begin position="1"/>
        <end position="34"/>
    </location>
</feature>
<feature type="compositionally biased region" description="Polar residues" evidence="3">
    <location>
        <begin position="302"/>
        <end position="313"/>
    </location>
</feature>
<dbReference type="PRINTS" id="PR00376">
    <property type="entry name" value="IL1BCENZYME"/>
</dbReference>
<evidence type="ECO:0000313" key="6">
    <source>
        <dbReference type="EMBL" id="CAG2211993.1"/>
    </source>
</evidence>
<evidence type="ECO:0008006" key="8">
    <source>
        <dbReference type="Google" id="ProtNLM"/>
    </source>
</evidence>
<dbReference type="EMBL" id="CAJPWZ010001283">
    <property type="protein sequence ID" value="CAG2211993.1"/>
    <property type="molecule type" value="Genomic_DNA"/>
</dbReference>
<dbReference type="InterPro" id="IPR011600">
    <property type="entry name" value="Pept_C14_caspase"/>
</dbReference>